<proteinExistence type="predicted"/>
<name>A0A2P2PMM6_RHIMU</name>
<dbReference type="EMBL" id="GGEC01075431">
    <property type="protein sequence ID" value="MBX55915.1"/>
    <property type="molecule type" value="Transcribed_RNA"/>
</dbReference>
<accession>A0A2P2PMM6</accession>
<organism evidence="1">
    <name type="scientific">Rhizophora mucronata</name>
    <name type="common">Asiatic mangrove</name>
    <dbReference type="NCBI Taxonomy" id="61149"/>
    <lineage>
        <taxon>Eukaryota</taxon>
        <taxon>Viridiplantae</taxon>
        <taxon>Streptophyta</taxon>
        <taxon>Embryophyta</taxon>
        <taxon>Tracheophyta</taxon>
        <taxon>Spermatophyta</taxon>
        <taxon>Magnoliopsida</taxon>
        <taxon>eudicotyledons</taxon>
        <taxon>Gunneridae</taxon>
        <taxon>Pentapetalae</taxon>
        <taxon>rosids</taxon>
        <taxon>fabids</taxon>
        <taxon>Malpighiales</taxon>
        <taxon>Rhizophoraceae</taxon>
        <taxon>Rhizophora</taxon>
    </lineage>
</organism>
<dbReference type="AlphaFoldDB" id="A0A2P2PMM6"/>
<sequence length="45" mass="5239">MHRCLIKNFKIDSFEHIPEVNYTSQSCTQTLSHKCIDTNLKGKTQ</sequence>
<reference evidence="1" key="1">
    <citation type="submission" date="2018-02" db="EMBL/GenBank/DDBJ databases">
        <title>Rhizophora mucronata_Transcriptome.</title>
        <authorList>
            <person name="Meera S.P."/>
            <person name="Sreeshan A."/>
            <person name="Augustine A."/>
        </authorList>
    </citation>
    <scope>NUCLEOTIDE SEQUENCE</scope>
    <source>
        <tissue evidence="1">Leaf</tissue>
    </source>
</reference>
<protein>
    <submittedName>
        <fullName evidence="1">Uncharacterized protein</fullName>
    </submittedName>
</protein>
<evidence type="ECO:0000313" key="1">
    <source>
        <dbReference type="EMBL" id="MBX55915.1"/>
    </source>
</evidence>